<keyword evidence="1" id="KW-1133">Transmembrane helix</keyword>
<dbReference type="Proteomes" id="UP000297403">
    <property type="component" value="Unassembled WGS sequence"/>
</dbReference>
<sequence length="768" mass="80084">MTARTRKVPPAPTAVERHARVLYGAMGVAALAFGLLCLGTYLEQAWRPAPALSLLAFLLVFGLPLLIGVLSKWASLRLLRSLALADGVVFLAILAFWLVVRAEPLTTGASDIPWVISFTGIPAMAVAVATRDRIGWAYTALVCTASGLLRAATTTDPQPLLVGVEDGLYSLLMITVFVGLTGLTRRRAAQVDAAALFVGADQAARAAQVARQRVRLSIDALVHDSVISSLLMAGRGGIPAPTIARHAQTTLARLDAVRTPALNPGFRATGHELVDALEQLAADLAPDAAVHSDLSDNLRIPAVAVTALLDAVGEALRNSVAAAGRGQGRQVVRTVTVQGRRGGIRVLVHDDGAGFDPARVPAERLGITQSIIGRMERLTGGAAAVRSRPGAGTEVEVSWTPEPSPAAAPAPAASAALATLARTAPAAVLTRPEPTTPPAPTRLRPPTPVSLAIIALFILVHALLAFGDDEPGATLPGEVLGFLALVLAALIMARPDNNRMTRVRAGVVVALCALAGALVAFPMTPANPTPFGHWYLGAITLLLVVLAVRGRSDLAWLGYALMTVVAIVWCLVNGLPGVNGLEMVSRHAGTLLAGSLFALGMARSTQALSVLNGERALHSAAAATTVAAIEERESQLARVNVLSRPILDLLAQSTELGPELRAECLLVEATLRDAMRARALFVEPLVSATRAARLRGVEVTLLDDSGDHQPVQMSAVVAAVADELNVLVSGRLTARVLPADRPFIASIVIGAATPQMLMVTPEGLLQEA</sequence>
<dbReference type="GO" id="GO:0005524">
    <property type="term" value="F:ATP binding"/>
    <property type="evidence" value="ECO:0007669"/>
    <property type="project" value="UniProtKB-KW"/>
</dbReference>
<feature type="transmembrane region" description="Helical" evidence="1">
    <location>
        <begin position="21"/>
        <end position="42"/>
    </location>
</feature>
<feature type="domain" description="Histidine kinase/HSP90-like ATPase" evidence="2">
    <location>
        <begin position="307"/>
        <end position="400"/>
    </location>
</feature>
<keyword evidence="1" id="KW-0812">Transmembrane</keyword>
<feature type="transmembrane region" description="Helical" evidence="1">
    <location>
        <begin position="136"/>
        <end position="155"/>
    </location>
</feature>
<keyword evidence="3" id="KW-0067">ATP-binding</keyword>
<comment type="caution">
    <text evidence="3">The sequence shown here is derived from an EMBL/GenBank/DDBJ whole genome shotgun (WGS) entry which is preliminary data.</text>
</comment>
<keyword evidence="1" id="KW-0472">Membrane</keyword>
<reference evidence="3 4" key="1">
    <citation type="submission" date="2019-03" db="EMBL/GenBank/DDBJ databases">
        <title>Genomics of glacier-inhabiting Cryobacterium strains.</title>
        <authorList>
            <person name="Liu Q."/>
            <person name="Xin Y.-H."/>
        </authorList>
    </citation>
    <scope>NUCLEOTIDE SEQUENCE [LARGE SCALE GENOMIC DNA]</scope>
    <source>
        <strain evidence="4">TMT1-22</strain>
    </source>
</reference>
<dbReference type="RefSeq" id="WP_134451373.1">
    <property type="nucleotide sequence ID" value="NZ_SOFY01000045.1"/>
</dbReference>
<dbReference type="InterPro" id="IPR003594">
    <property type="entry name" value="HATPase_dom"/>
</dbReference>
<evidence type="ECO:0000313" key="3">
    <source>
        <dbReference type="EMBL" id="TFC47183.1"/>
    </source>
</evidence>
<feature type="transmembrane region" description="Helical" evidence="1">
    <location>
        <begin position="449"/>
        <end position="467"/>
    </location>
</feature>
<keyword evidence="4" id="KW-1185">Reference proteome</keyword>
<feature type="transmembrane region" description="Helical" evidence="1">
    <location>
        <begin position="167"/>
        <end position="184"/>
    </location>
</feature>
<feature type="transmembrane region" description="Helical" evidence="1">
    <location>
        <begin position="82"/>
        <end position="100"/>
    </location>
</feature>
<evidence type="ECO:0000259" key="2">
    <source>
        <dbReference type="Pfam" id="PF02518"/>
    </source>
</evidence>
<name>A0AAQ2C689_9MICO</name>
<evidence type="ECO:0000256" key="1">
    <source>
        <dbReference type="SAM" id="Phobius"/>
    </source>
</evidence>
<feature type="transmembrane region" description="Helical" evidence="1">
    <location>
        <begin position="48"/>
        <end position="70"/>
    </location>
</feature>
<dbReference type="SUPFAM" id="SSF55874">
    <property type="entry name" value="ATPase domain of HSP90 chaperone/DNA topoisomerase II/histidine kinase"/>
    <property type="match status" value="1"/>
</dbReference>
<feature type="transmembrane region" description="Helical" evidence="1">
    <location>
        <begin position="505"/>
        <end position="525"/>
    </location>
</feature>
<dbReference type="EMBL" id="SOFY01000045">
    <property type="protein sequence ID" value="TFC47183.1"/>
    <property type="molecule type" value="Genomic_DNA"/>
</dbReference>
<keyword evidence="3" id="KW-0547">Nucleotide-binding</keyword>
<feature type="transmembrane region" description="Helical" evidence="1">
    <location>
        <begin position="556"/>
        <end position="578"/>
    </location>
</feature>
<feature type="transmembrane region" description="Helical" evidence="1">
    <location>
        <begin position="531"/>
        <end position="549"/>
    </location>
</feature>
<dbReference type="Gene3D" id="3.30.565.10">
    <property type="entry name" value="Histidine kinase-like ATPase, C-terminal domain"/>
    <property type="match status" value="1"/>
</dbReference>
<evidence type="ECO:0000313" key="4">
    <source>
        <dbReference type="Proteomes" id="UP000297403"/>
    </source>
</evidence>
<dbReference type="InterPro" id="IPR036890">
    <property type="entry name" value="HATPase_C_sf"/>
</dbReference>
<gene>
    <name evidence="3" type="ORF">E3O49_08630</name>
</gene>
<protein>
    <submittedName>
        <fullName evidence="3">ATP-binding protein</fullName>
    </submittedName>
</protein>
<feature type="transmembrane region" description="Helical" evidence="1">
    <location>
        <begin position="112"/>
        <end position="129"/>
    </location>
</feature>
<dbReference type="AlphaFoldDB" id="A0AAQ2C689"/>
<dbReference type="Pfam" id="PF02518">
    <property type="entry name" value="HATPase_c"/>
    <property type="match status" value="1"/>
</dbReference>
<proteinExistence type="predicted"/>
<feature type="transmembrane region" description="Helical" evidence="1">
    <location>
        <begin position="473"/>
        <end position="493"/>
    </location>
</feature>
<organism evidence="3 4">
    <name type="scientific">Cryobacterium shii</name>
    <dbReference type="NCBI Taxonomy" id="1259235"/>
    <lineage>
        <taxon>Bacteria</taxon>
        <taxon>Bacillati</taxon>
        <taxon>Actinomycetota</taxon>
        <taxon>Actinomycetes</taxon>
        <taxon>Micrococcales</taxon>
        <taxon>Microbacteriaceae</taxon>
        <taxon>Cryobacterium</taxon>
    </lineage>
</organism>
<accession>A0AAQ2C689</accession>